<protein>
    <submittedName>
        <fullName evidence="2">Uncharacterized protein</fullName>
    </submittedName>
</protein>
<keyword evidence="3" id="KW-1185">Reference proteome</keyword>
<dbReference type="KEGG" id="ccac:CcaHIS019_0500670"/>
<dbReference type="Proteomes" id="UP001233271">
    <property type="component" value="Chromosome 5"/>
</dbReference>
<dbReference type="AlphaFoldDB" id="A0AA48L5M7"/>
<dbReference type="RefSeq" id="XP_060457704.1">
    <property type="nucleotide sequence ID" value="XM_060601185.1"/>
</dbReference>
<name>A0AA48L5M7_9TREE</name>
<feature type="compositionally biased region" description="Basic and acidic residues" evidence="1">
    <location>
        <begin position="50"/>
        <end position="62"/>
    </location>
</feature>
<dbReference type="EMBL" id="AP028216">
    <property type="protein sequence ID" value="BEI92439.1"/>
    <property type="molecule type" value="Genomic_DNA"/>
</dbReference>
<feature type="region of interest" description="Disordered" evidence="1">
    <location>
        <begin position="1"/>
        <end position="62"/>
    </location>
</feature>
<feature type="compositionally biased region" description="Low complexity" evidence="1">
    <location>
        <begin position="36"/>
        <end position="47"/>
    </location>
</feature>
<organism evidence="2 3">
    <name type="scientific">Cutaneotrichosporon cavernicola</name>
    <dbReference type="NCBI Taxonomy" id="279322"/>
    <lineage>
        <taxon>Eukaryota</taxon>
        <taxon>Fungi</taxon>
        <taxon>Dikarya</taxon>
        <taxon>Basidiomycota</taxon>
        <taxon>Agaricomycotina</taxon>
        <taxon>Tremellomycetes</taxon>
        <taxon>Trichosporonales</taxon>
        <taxon>Trichosporonaceae</taxon>
        <taxon>Cutaneotrichosporon</taxon>
    </lineage>
</organism>
<accession>A0AA48L5M7</accession>
<evidence type="ECO:0000256" key="1">
    <source>
        <dbReference type="SAM" id="MobiDB-lite"/>
    </source>
</evidence>
<proteinExistence type="predicted"/>
<gene>
    <name evidence="2" type="ORF">CcaverHIS019_0500670</name>
</gene>
<evidence type="ECO:0000313" key="3">
    <source>
        <dbReference type="Proteomes" id="UP001233271"/>
    </source>
</evidence>
<dbReference type="GeneID" id="85496309"/>
<sequence length="74" mass="8198">MFPYSSFTRGEATPRDPAGARTPVRTRTPVHREESPTIADTAAPIAAVKAMDERPPTPDYKKAQYLNMSSMSSW</sequence>
<reference evidence="2" key="1">
    <citation type="journal article" date="2023" name="BMC Genomics">
        <title>Chromosome-level genome assemblies of Cutaneotrichosporon spp. (Trichosporonales, Basidiomycota) reveal imbalanced evolution between nucleotide sequences and chromosome synteny.</title>
        <authorList>
            <person name="Kobayashi Y."/>
            <person name="Kayamori A."/>
            <person name="Aoki K."/>
            <person name="Shiwa Y."/>
            <person name="Matsutani M."/>
            <person name="Fujita N."/>
            <person name="Sugita T."/>
            <person name="Iwasaki W."/>
            <person name="Tanaka N."/>
            <person name="Takashima M."/>
        </authorList>
    </citation>
    <scope>NUCLEOTIDE SEQUENCE</scope>
    <source>
        <strain evidence="2">HIS019</strain>
    </source>
</reference>
<evidence type="ECO:0000313" key="2">
    <source>
        <dbReference type="EMBL" id="BEI92439.1"/>
    </source>
</evidence>